<name>A0A0Q3QU78_9BACI</name>
<feature type="transmembrane region" description="Helical" evidence="1">
    <location>
        <begin position="149"/>
        <end position="169"/>
    </location>
</feature>
<keyword evidence="1" id="KW-1133">Transmembrane helix</keyword>
<evidence type="ECO:0000256" key="1">
    <source>
        <dbReference type="SAM" id="Phobius"/>
    </source>
</evidence>
<accession>A0A0Q3QU78</accession>
<feature type="transmembrane region" description="Helical" evidence="1">
    <location>
        <begin position="59"/>
        <end position="78"/>
    </location>
</feature>
<keyword evidence="1" id="KW-0472">Membrane</keyword>
<feature type="transmembrane region" description="Helical" evidence="1">
    <location>
        <begin position="21"/>
        <end position="39"/>
    </location>
</feature>
<evidence type="ECO:0008006" key="4">
    <source>
        <dbReference type="Google" id="ProtNLM"/>
    </source>
</evidence>
<proteinExistence type="predicted"/>
<evidence type="ECO:0000313" key="2">
    <source>
        <dbReference type="EMBL" id="KQL21302.1"/>
    </source>
</evidence>
<sequence>MLKLIKLEMKKYKMGGYVRSSLITNVIILGVICLISYVEKLEGTRVFEDYAMALQLIETLIRATFIIFAAVLISRLVINEYKNKSITVLFMYPINRKFLIMAKLLIIVIFTFVNIIAANIFVGGGFYLVDQFAQMVPDQLTLSGLGKHSASVVMNALAASCMSLIPLYFGMRKFSGSTTIISSIFIVLIVCQNMNGFTLNSIVLIPISLAVIGAITAYLAIRNIENKDVIH</sequence>
<reference evidence="2 3" key="1">
    <citation type="submission" date="2015-09" db="EMBL/GenBank/DDBJ databases">
        <title>Genome sequencing project for genomic taxonomy and phylogenomics of Bacillus-like bacteria.</title>
        <authorList>
            <person name="Liu B."/>
            <person name="Wang J."/>
            <person name="Zhu Y."/>
            <person name="Liu G."/>
            <person name="Chen Q."/>
            <person name="Chen Z."/>
            <person name="Lan J."/>
            <person name="Che J."/>
            <person name="Ge C."/>
            <person name="Shi H."/>
            <person name="Pan Z."/>
            <person name="Liu X."/>
        </authorList>
    </citation>
    <scope>NUCLEOTIDE SEQUENCE [LARGE SCALE GENOMIC DNA]</scope>
    <source>
        <strain evidence="2 3">FJAT-18043</strain>
    </source>
</reference>
<gene>
    <name evidence="2" type="ORF">AN957_23885</name>
</gene>
<feature type="transmembrane region" description="Helical" evidence="1">
    <location>
        <begin position="201"/>
        <end position="221"/>
    </location>
</feature>
<dbReference type="EMBL" id="LJIX01000006">
    <property type="protein sequence ID" value="KQL21302.1"/>
    <property type="molecule type" value="Genomic_DNA"/>
</dbReference>
<evidence type="ECO:0000313" key="3">
    <source>
        <dbReference type="Proteomes" id="UP000050996"/>
    </source>
</evidence>
<comment type="caution">
    <text evidence="2">The sequence shown here is derived from an EMBL/GenBank/DDBJ whole genome shotgun (WGS) entry which is preliminary data.</text>
</comment>
<dbReference type="STRING" id="1637975.AN957_23885"/>
<organism evidence="2 3">
    <name type="scientific">Cytobacillus solani</name>
    <dbReference type="NCBI Taxonomy" id="1637975"/>
    <lineage>
        <taxon>Bacteria</taxon>
        <taxon>Bacillati</taxon>
        <taxon>Bacillota</taxon>
        <taxon>Bacilli</taxon>
        <taxon>Bacillales</taxon>
        <taxon>Bacillaceae</taxon>
        <taxon>Cytobacillus</taxon>
    </lineage>
</organism>
<feature type="transmembrane region" description="Helical" evidence="1">
    <location>
        <begin position="176"/>
        <end position="195"/>
    </location>
</feature>
<keyword evidence="1" id="KW-0812">Transmembrane</keyword>
<dbReference type="Proteomes" id="UP000050996">
    <property type="component" value="Unassembled WGS sequence"/>
</dbReference>
<feature type="transmembrane region" description="Helical" evidence="1">
    <location>
        <begin position="98"/>
        <end position="129"/>
    </location>
</feature>
<dbReference type="RefSeq" id="WP_056686486.1">
    <property type="nucleotide sequence ID" value="NZ_LJIX01000006.1"/>
</dbReference>
<dbReference type="PATRIC" id="fig|1637975.4.peg.4809"/>
<keyword evidence="3" id="KW-1185">Reference proteome</keyword>
<protein>
    <recommendedName>
        <fullName evidence="4">ABC transporter permease</fullName>
    </recommendedName>
</protein>
<dbReference type="AlphaFoldDB" id="A0A0Q3QU78"/>